<gene>
    <name evidence="1" type="ORF">FHR23_001475</name>
</gene>
<evidence type="ECO:0000313" key="1">
    <source>
        <dbReference type="EMBL" id="MBB5718552.1"/>
    </source>
</evidence>
<evidence type="ECO:0008006" key="3">
    <source>
        <dbReference type="Google" id="ProtNLM"/>
    </source>
</evidence>
<protein>
    <recommendedName>
        <fullName evidence="3">DDE family transposase</fullName>
    </recommendedName>
</protein>
<name>A0A840YYF1_9SPHN</name>
<sequence length="136" mass="15447">MIPAKKGRRTLALHDRRKYHLRNQIERLFNILKNWRRVATRYDKSKSSYLVFVSLASALLWLPFVHATQTGAIGYDVVRPQSNPPLENGKNGSFFTVLRSCLSQPYVPVSDVRVTARREGPGNLPLMRQGRSATPA</sequence>
<dbReference type="Proteomes" id="UP000554342">
    <property type="component" value="Unassembled WGS sequence"/>
</dbReference>
<accession>A0A840YYF1</accession>
<organism evidence="1 2">
    <name type="scientific">Stakelama sediminis</name>
    <dbReference type="NCBI Taxonomy" id="463200"/>
    <lineage>
        <taxon>Bacteria</taxon>
        <taxon>Pseudomonadati</taxon>
        <taxon>Pseudomonadota</taxon>
        <taxon>Alphaproteobacteria</taxon>
        <taxon>Sphingomonadales</taxon>
        <taxon>Sphingomonadaceae</taxon>
        <taxon>Stakelama</taxon>
    </lineage>
</organism>
<reference evidence="1 2" key="1">
    <citation type="submission" date="2020-08" db="EMBL/GenBank/DDBJ databases">
        <title>Genomic Encyclopedia of Type Strains, Phase IV (KMG-IV): sequencing the most valuable type-strain genomes for metagenomic binning, comparative biology and taxonomic classification.</title>
        <authorList>
            <person name="Goeker M."/>
        </authorList>
    </citation>
    <scope>NUCLEOTIDE SEQUENCE [LARGE SCALE GENOMIC DNA]</scope>
    <source>
        <strain evidence="1 2">DSM 27203</strain>
    </source>
</reference>
<dbReference type="EMBL" id="JACIJI010000002">
    <property type="protein sequence ID" value="MBB5718552.1"/>
    <property type="molecule type" value="Genomic_DNA"/>
</dbReference>
<dbReference type="AlphaFoldDB" id="A0A840YYF1"/>
<comment type="caution">
    <text evidence="1">The sequence shown here is derived from an EMBL/GenBank/DDBJ whole genome shotgun (WGS) entry which is preliminary data.</text>
</comment>
<keyword evidence="2" id="KW-1185">Reference proteome</keyword>
<evidence type="ECO:0000313" key="2">
    <source>
        <dbReference type="Proteomes" id="UP000554342"/>
    </source>
</evidence>
<proteinExistence type="predicted"/>
<dbReference type="RefSeq" id="WP_184002427.1">
    <property type="nucleotide sequence ID" value="NZ_BAABIF010000013.1"/>
</dbReference>